<evidence type="ECO:0000256" key="4">
    <source>
        <dbReference type="ARBA" id="ARBA00022884"/>
    </source>
</evidence>
<feature type="region of interest" description="Disordered" evidence="7">
    <location>
        <begin position="1"/>
        <end position="25"/>
    </location>
</feature>
<feature type="compositionally biased region" description="Basic and acidic residues" evidence="7">
    <location>
        <begin position="49"/>
        <end position="58"/>
    </location>
</feature>
<dbReference type="PANTHER" id="PTHR15608:SF0">
    <property type="entry name" value="HIV TAT-SPECIFIC FACTOR 1"/>
    <property type="match status" value="1"/>
</dbReference>
<dbReference type="SMART" id="SM00360">
    <property type="entry name" value="RRM"/>
    <property type="match status" value="2"/>
</dbReference>
<keyword evidence="4 6" id="KW-0694">RNA-binding</keyword>
<feature type="domain" description="RRM" evidence="8">
    <location>
        <begin position="98"/>
        <end position="188"/>
    </location>
</feature>
<dbReference type="PROSITE" id="PS50102">
    <property type="entry name" value="RRM"/>
    <property type="match status" value="2"/>
</dbReference>
<feature type="domain" description="RRM" evidence="8">
    <location>
        <begin position="229"/>
        <end position="317"/>
    </location>
</feature>
<dbReference type="InterPro" id="IPR012677">
    <property type="entry name" value="Nucleotide-bd_a/b_plait_sf"/>
</dbReference>
<dbReference type="SUPFAM" id="SSF54928">
    <property type="entry name" value="RNA-binding domain, RBD"/>
    <property type="match status" value="1"/>
</dbReference>
<dbReference type="GO" id="GO:0000398">
    <property type="term" value="P:mRNA splicing, via spliceosome"/>
    <property type="evidence" value="ECO:0007669"/>
    <property type="project" value="UniProtKB-ARBA"/>
</dbReference>
<evidence type="ECO:0000256" key="3">
    <source>
        <dbReference type="ARBA" id="ARBA00022737"/>
    </source>
</evidence>
<dbReference type="GO" id="GO:0005684">
    <property type="term" value="C:U2-type spliceosomal complex"/>
    <property type="evidence" value="ECO:0007669"/>
    <property type="project" value="TreeGrafter"/>
</dbReference>
<sequence>MSNIEKEETRPTTGDVGNKVFQHNGKWAYKSPIDSSLFIYNTERNEWLPESQYEKEQQQQKQQDTKTLGKRGKNEISSGNKKQGGGKSASDKLLEESTVVYVTGLPSSNKDKMTTGQLHQFFRKAGYISEDQNQRPKIIQFINEETQEPRGDAIISYERKESIPLAILQLDETEIKPGFRIQVEKATLEQSNYFKIFEQEQHSNKKSKKDRRDVNKKEKKFGWSDSESKCVIIKNLFSIEESLDDPNFFNQLQEDLEDVEHGCAKCGEISSIAIFQRNPDGVASIKFKDFEAAEKCVALMNDRYFAGRKLEADFYDGYTDYFVEETEEEAQLRLKRWEKWLEQNGEDGDNNKEKENEEED</sequence>
<keyword evidence="3" id="KW-0677">Repeat</keyword>
<dbReference type="InParanoid" id="A0A151ZGV1"/>
<dbReference type="GO" id="GO:0005686">
    <property type="term" value="C:U2 snRNP"/>
    <property type="evidence" value="ECO:0007669"/>
    <property type="project" value="TreeGrafter"/>
</dbReference>
<dbReference type="InterPro" id="IPR035979">
    <property type="entry name" value="RBD_domain_sf"/>
</dbReference>
<reference evidence="9 10" key="1">
    <citation type="submission" date="2015-12" db="EMBL/GenBank/DDBJ databases">
        <title>Dictyostelia acquired genes for synthesis and detection of signals that induce cell-type specialization by lateral gene transfer from prokaryotes.</title>
        <authorList>
            <person name="Gloeckner G."/>
            <person name="Schaap P."/>
        </authorList>
    </citation>
    <scope>NUCLEOTIDE SEQUENCE [LARGE SCALE GENOMIC DNA]</scope>
    <source>
        <strain evidence="9 10">TK</strain>
    </source>
</reference>
<dbReference type="OrthoDB" id="10258585at2759"/>
<dbReference type="OMA" id="IVISKPM"/>
<dbReference type="EMBL" id="LODT01000028">
    <property type="protein sequence ID" value="KYQ93202.1"/>
    <property type="molecule type" value="Genomic_DNA"/>
</dbReference>
<comment type="similarity">
    <text evidence="1">Belongs to the HTATSF1 family.</text>
</comment>
<feature type="compositionally biased region" description="Basic and acidic residues" evidence="7">
    <location>
        <begin position="1"/>
        <end position="10"/>
    </location>
</feature>
<dbReference type="PANTHER" id="PTHR15608">
    <property type="entry name" value="SPLICING FACTOR U2AF-ASSOCIATED PROTEIN 2"/>
    <property type="match status" value="1"/>
</dbReference>
<keyword evidence="10" id="KW-1185">Reference proteome</keyword>
<evidence type="ECO:0000259" key="8">
    <source>
        <dbReference type="PROSITE" id="PS50102"/>
    </source>
</evidence>
<dbReference type="AlphaFoldDB" id="A0A151ZGV1"/>
<dbReference type="InterPro" id="IPR034393">
    <property type="entry name" value="TatSF1-like"/>
</dbReference>
<evidence type="ECO:0000256" key="1">
    <source>
        <dbReference type="ARBA" id="ARBA00007747"/>
    </source>
</evidence>
<dbReference type="FunCoup" id="A0A151ZGV1">
    <property type="interactions" value="65"/>
</dbReference>
<evidence type="ECO:0000313" key="9">
    <source>
        <dbReference type="EMBL" id="KYQ93202.1"/>
    </source>
</evidence>
<dbReference type="Pfam" id="PF00076">
    <property type="entry name" value="RRM_1"/>
    <property type="match status" value="1"/>
</dbReference>
<proteinExistence type="inferred from homology"/>
<dbReference type="STRING" id="361077.A0A151ZGV1"/>
<gene>
    <name evidence="9" type="ORF">DLAC_05841</name>
</gene>
<accession>A0A151ZGV1</accession>
<dbReference type="Proteomes" id="UP000076078">
    <property type="component" value="Unassembled WGS sequence"/>
</dbReference>
<evidence type="ECO:0000256" key="5">
    <source>
        <dbReference type="ARBA" id="ARBA00023187"/>
    </source>
</evidence>
<keyword evidence="5" id="KW-0508">mRNA splicing</keyword>
<dbReference type="InterPro" id="IPR000504">
    <property type="entry name" value="RRM_dom"/>
</dbReference>
<keyword evidence="2" id="KW-0507">mRNA processing</keyword>
<comment type="caution">
    <text evidence="9">The sequence shown here is derived from an EMBL/GenBank/DDBJ whole genome shotgun (WGS) entry which is preliminary data.</text>
</comment>
<evidence type="ECO:0000256" key="2">
    <source>
        <dbReference type="ARBA" id="ARBA00022664"/>
    </source>
</evidence>
<feature type="region of interest" description="Disordered" evidence="7">
    <location>
        <begin position="49"/>
        <end position="91"/>
    </location>
</feature>
<dbReference type="Gene3D" id="3.30.70.330">
    <property type="match status" value="2"/>
</dbReference>
<dbReference type="GO" id="GO:0003723">
    <property type="term" value="F:RNA binding"/>
    <property type="evidence" value="ECO:0007669"/>
    <property type="project" value="UniProtKB-UniRule"/>
</dbReference>
<protein>
    <submittedName>
        <fullName evidence="9">RNA-binding region RNP-1 domain-containing protein</fullName>
    </submittedName>
</protein>
<name>A0A151ZGV1_TIELA</name>
<evidence type="ECO:0000256" key="7">
    <source>
        <dbReference type="SAM" id="MobiDB-lite"/>
    </source>
</evidence>
<evidence type="ECO:0000256" key="6">
    <source>
        <dbReference type="PROSITE-ProRule" id="PRU00176"/>
    </source>
</evidence>
<evidence type="ECO:0000313" key="10">
    <source>
        <dbReference type="Proteomes" id="UP000076078"/>
    </source>
</evidence>
<organism evidence="9 10">
    <name type="scientific">Tieghemostelium lacteum</name>
    <name type="common">Slime mold</name>
    <name type="synonym">Dictyostelium lacteum</name>
    <dbReference type="NCBI Taxonomy" id="361077"/>
    <lineage>
        <taxon>Eukaryota</taxon>
        <taxon>Amoebozoa</taxon>
        <taxon>Evosea</taxon>
        <taxon>Eumycetozoa</taxon>
        <taxon>Dictyostelia</taxon>
        <taxon>Dictyosteliales</taxon>
        <taxon>Raperosteliaceae</taxon>
        <taxon>Tieghemostelium</taxon>
    </lineage>
</organism>
<dbReference type="FunFam" id="3.30.70.330:FF:000105">
    <property type="entry name" value="HIV Tat-specific factor 1 homolog"/>
    <property type="match status" value="1"/>
</dbReference>